<keyword evidence="3" id="KW-1185">Reference proteome</keyword>
<feature type="transmembrane region" description="Helical" evidence="1">
    <location>
        <begin position="272"/>
        <end position="299"/>
    </location>
</feature>
<feature type="transmembrane region" description="Helical" evidence="1">
    <location>
        <begin position="228"/>
        <end position="252"/>
    </location>
</feature>
<sequence>MENILKIVKLYFKRYSPFIILILFLYAIIGLSYGNVIKNDLKQGAISYKFNKMNNYNYYDMSSKLGRKSDDFWVKHQKDFDKYYNNFDEKLTKEDIEILKQNFVIDEYYRNNKNSYPLSYYYQRNNIYIDSNHPIYKDKDYHKKYLTNEQYDNIEKLYKFEEMYSNLYSLEKDSEEYKKLREELNKLVDDIVKIYPLYITRSIAKEDILSFVQFNMENSSDNLSVKEMFYSVPIVIILSIMSMLIVSIIFGLEYHTNFGKFVASLPYKKSTIYFAKVLTSIIILLIGDLILSFMSFWTIKTSVISELVSFSSALFAYNKLLILSLFILLLGAIFASFCGSIVSIICMYLPSMLGVGYFLFLVGINLEIIRSLDGKVEFLQKFDPMLVGDNPLYVPGRMFLDGYYSFKYYLIYLIVLLILVIISGKIYKHHNVDDEGKFFTIKLAKYICYFIVVISFGSVFAVIIGYKGASVILGYLISYIILIPLIYVIFNLKLRI</sequence>
<feature type="transmembrane region" description="Helical" evidence="1">
    <location>
        <begin position="472"/>
        <end position="490"/>
    </location>
</feature>
<feature type="transmembrane region" description="Helical" evidence="1">
    <location>
        <begin position="15"/>
        <end position="33"/>
    </location>
</feature>
<name>A0ABX2SZC4_9BACL</name>
<gene>
    <name evidence="2" type="ORF">HZY85_05875</name>
</gene>
<proteinExistence type="predicted"/>
<dbReference type="Proteomes" id="UP000531840">
    <property type="component" value="Unassembled WGS sequence"/>
</dbReference>
<feature type="transmembrane region" description="Helical" evidence="1">
    <location>
        <begin position="408"/>
        <end position="427"/>
    </location>
</feature>
<accession>A0ABX2SZC4</accession>
<evidence type="ECO:0000313" key="2">
    <source>
        <dbReference type="EMBL" id="NYS47720.1"/>
    </source>
</evidence>
<keyword evidence="1" id="KW-1133">Transmembrane helix</keyword>
<evidence type="ECO:0000256" key="1">
    <source>
        <dbReference type="SAM" id="Phobius"/>
    </source>
</evidence>
<keyword evidence="1" id="KW-0812">Transmembrane</keyword>
<comment type="caution">
    <text evidence="2">The sequence shown here is derived from an EMBL/GenBank/DDBJ whole genome shotgun (WGS) entry which is preliminary data.</text>
</comment>
<feature type="transmembrane region" description="Helical" evidence="1">
    <location>
        <begin position="447"/>
        <end position="466"/>
    </location>
</feature>
<reference evidence="2 3" key="1">
    <citation type="submission" date="2020-07" db="EMBL/GenBank/DDBJ databases">
        <title>MOT database genomes.</title>
        <authorList>
            <person name="Joseph S."/>
            <person name="Aduse-Opoku J."/>
            <person name="Hashim A."/>
            <person name="Wade W."/>
            <person name="Curtis M."/>
        </authorList>
    </citation>
    <scope>NUCLEOTIDE SEQUENCE [LARGE SCALE GENOMIC DNA]</scope>
    <source>
        <strain evidence="2 3">CIP 106318</strain>
    </source>
</reference>
<dbReference type="EMBL" id="JACBYF010000011">
    <property type="protein sequence ID" value="NYS47720.1"/>
    <property type="molecule type" value="Genomic_DNA"/>
</dbReference>
<feature type="transmembrane region" description="Helical" evidence="1">
    <location>
        <begin position="320"/>
        <end position="350"/>
    </location>
</feature>
<protein>
    <submittedName>
        <fullName evidence="2">Uncharacterized protein</fullName>
    </submittedName>
</protein>
<keyword evidence="1" id="KW-0472">Membrane</keyword>
<evidence type="ECO:0000313" key="3">
    <source>
        <dbReference type="Proteomes" id="UP000531840"/>
    </source>
</evidence>
<organism evidence="2 3">
    <name type="scientific">Gemelliphila palaticanis</name>
    <dbReference type="NCBI Taxonomy" id="81950"/>
    <lineage>
        <taxon>Bacteria</taxon>
        <taxon>Bacillati</taxon>
        <taxon>Bacillota</taxon>
        <taxon>Bacilli</taxon>
        <taxon>Bacillales</taxon>
        <taxon>Gemellaceae</taxon>
        <taxon>Gemelliphila</taxon>
    </lineage>
</organism>
<dbReference type="RefSeq" id="WP_179941506.1">
    <property type="nucleotide sequence ID" value="NZ_JACBYF010000011.1"/>
</dbReference>